<keyword evidence="4" id="KW-1185">Reference proteome</keyword>
<dbReference type="AlphaFoldDB" id="A0A103DV47"/>
<reference evidence="3 5" key="2">
    <citation type="submission" date="2017-04" db="EMBL/GenBank/DDBJ databases">
        <authorList>
            <person name="Afonso C.L."/>
            <person name="Miller P.J."/>
            <person name="Scott M.A."/>
            <person name="Spackman E."/>
            <person name="Goraichik I."/>
            <person name="Dimitrov K.M."/>
            <person name="Suarez D.L."/>
            <person name="Swayne D.E."/>
        </authorList>
    </citation>
    <scope>NUCLEOTIDE SEQUENCE [LARGE SCALE GENOMIC DNA]</scope>
    <source>
        <strain evidence="3">LMG 28154</strain>
    </source>
</reference>
<dbReference type="OrthoDB" id="9017820at2"/>
<reference evidence="2 4" key="1">
    <citation type="submission" date="2015-11" db="EMBL/GenBank/DDBJ databases">
        <title>Expanding the genomic diversity of Burkholderia species for the development of highly accurate diagnostics.</title>
        <authorList>
            <person name="Sahl J."/>
            <person name="Keim P."/>
            <person name="Wagner D."/>
        </authorList>
    </citation>
    <scope>NUCLEOTIDE SEQUENCE [LARGE SCALE GENOMIC DNA]</scope>
    <source>
        <strain evidence="2 4">TSV85</strain>
    </source>
</reference>
<protein>
    <submittedName>
        <fullName evidence="2">Uncharacterized protein</fullName>
    </submittedName>
</protein>
<dbReference type="EMBL" id="LOWA01000060">
    <property type="protein sequence ID" value="KVE23293.1"/>
    <property type="molecule type" value="Genomic_DNA"/>
</dbReference>
<evidence type="ECO:0000313" key="2">
    <source>
        <dbReference type="EMBL" id="KVE23293.1"/>
    </source>
</evidence>
<gene>
    <name evidence="3" type="ORF">BSIN_4163</name>
    <name evidence="2" type="ORF">WS67_02770</name>
</gene>
<feature type="region of interest" description="Disordered" evidence="1">
    <location>
        <begin position="1"/>
        <end position="21"/>
    </location>
</feature>
<evidence type="ECO:0000313" key="4">
    <source>
        <dbReference type="Proteomes" id="UP000062788"/>
    </source>
</evidence>
<organism evidence="2 4">
    <name type="scientific">Burkholderia singularis</name>
    <dbReference type="NCBI Taxonomy" id="1503053"/>
    <lineage>
        <taxon>Bacteria</taxon>
        <taxon>Pseudomonadati</taxon>
        <taxon>Pseudomonadota</taxon>
        <taxon>Betaproteobacteria</taxon>
        <taxon>Burkholderiales</taxon>
        <taxon>Burkholderiaceae</taxon>
        <taxon>Burkholderia</taxon>
        <taxon>pseudomallei group</taxon>
    </lineage>
</organism>
<dbReference type="RefSeq" id="WP_059520726.1">
    <property type="nucleotide sequence ID" value="NZ_FXAN01000067.1"/>
</dbReference>
<proteinExistence type="predicted"/>
<evidence type="ECO:0000313" key="5">
    <source>
        <dbReference type="Proteomes" id="UP000198460"/>
    </source>
</evidence>
<dbReference type="Proteomes" id="UP000198460">
    <property type="component" value="Unassembled WGS sequence"/>
</dbReference>
<dbReference type="EMBL" id="FXAN01000067">
    <property type="protein sequence ID" value="SMG01131.1"/>
    <property type="molecule type" value="Genomic_DNA"/>
</dbReference>
<sequence>MTPVDDTSAAGQTTAPPAKSKTMLRRLLSHHEIATLLIMLHAPIGANAKPELPALQEAGLVERISSDADSSPAFRLTENGTAVLKGLGYR</sequence>
<dbReference type="Proteomes" id="UP000062788">
    <property type="component" value="Unassembled WGS sequence"/>
</dbReference>
<accession>A0A103DV47</accession>
<evidence type="ECO:0000256" key="1">
    <source>
        <dbReference type="SAM" id="MobiDB-lite"/>
    </source>
</evidence>
<evidence type="ECO:0000313" key="3">
    <source>
        <dbReference type="EMBL" id="SMG01131.1"/>
    </source>
</evidence>
<name>A0A103DV47_9BURK</name>